<dbReference type="AlphaFoldDB" id="A0A3G8YGE0"/>
<evidence type="ECO:0000313" key="4">
    <source>
        <dbReference type="Proteomes" id="UP000276417"/>
    </source>
</evidence>
<dbReference type="Gene3D" id="3.40.50.410">
    <property type="entry name" value="von Willebrand factor, type A domain"/>
    <property type="match status" value="1"/>
</dbReference>
<dbReference type="InterPro" id="IPR036465">
    <property type="entry name" value="vWFA_dom_sf"/>
</dbReference>
<dbReference type="Pfam" id="PF13519">
    <property type="entry name" value="VWA_2"/>
    <property type="match status" value="1"/>
</dbReference>
<proteinExistence type="predicted"/>
<evidence type="ECO:0000313" key="3">
    <source>
        <dbReference type="EMBL" id="AZI44023.1"/>
    </source>
</evidence>
<dbReference type="Proteomes" id="UP000276417">
    <property type="component" value="Chromosome 2"/>
</dbReference>
<feature type="compositionally biased region" description="Polar residues" evidence="1">
    <location>
        <begin position="371"/>
        <end position="381"/>
    </location>
</feature>
<name>A0A3G8YGE0_9DEIO</name>
<feature type="compositionally biased region" description="Acidic residues" evidence="1">
    <location>
        <begin position="323"/>
        <end position="333"/>
    </location>
</feature>
<feature type="compositionally biased region" description="Basic and acidic residues" evidence="1">
    <location>
        <begin position="251"/>
        <end position="260"/>
    </location>
</feature>
<dbReference type="CDD" id="cd00198">
    <property type="entry name" value="vWFA"/>
    <property type="match status" value="1"/>
</dbReference>
<feature type="compositionally biased region" description="Polar residues" evidence="1">
    <location>
        <begin position="390"/>
        <end position="399"/>
    </location>
</feature>
<accession>A0A3G8YGE0</accession>
<feature type="domain" description="VWFA" evidence="2">
    <location>
        <begin position="507"/>
        <end position="603"/>
    </location>
</feature>
<organism evidence="3 4">
    <name type="scientific">Deinococcus psychrotolerans</name>
    <dbReference type="NCBI Taxonomy" id="2489213"/>
    <lineage>
        <taxon>Bacteria</taxon>
        <taxon>Thermotogati</taxon>
        <taxon>Deinococcota</taxon>
        <taxon>Deinococci</taxon>
        <taxon>Deinococcales</taxon>
        <taxon>Deinococcaceae</taxon>
        <taxon>Deinococcus</taxon>
    </lineage>
</organism>
<protein>
    <submittedName>
        <fullName evidence="3">VWA domain-containing protein</fullName>
    </submittedName>
</protein>
<dbReference type="RefSeq" id="WP_124873282.1">
    <property type="nucleotide sequence ID" value="NZ_CP034184.1"/>
</dbReference>
<feature type="compositionally biased region" description="Low complexity" evidence="1">
    <location>
        <begin position="312"/>
        <end position="322"/>
    </location>
</feature>
<dbReference type="KEGG" id="dph:EHF33_13955"/>
<gene>
    <name evidence="3" type="ORF">EHF33_13955</name>
</gene>
<sequence length="678" mass="72746">MLTLPKQVTTPAWHQQPRWRKYVTQLFALISRRMNFTCEFRSGDLIAGVIPESRRLIINPALMPIPDAEVRFDPGTDHARRVMLLRVIVAHEAGHVAFSAPKPAQPRLGWVWNALEDERMERLVVRRHPELLSDFAFLGDAMMLNGPGGELDLLNACLVWRWAHDRQDLPFLVKPEDEERWMTCIRPLVEAAWDAQAGEVAGIAQQILNALLEAAASSEMPRAALSADGAGMTETGSTPPAPPRAAPQDHSGNDAQREGAQDGPEGSSDQKSDRSDAGAGEEGAPDEQGEPNTQGRGGSEQGDPATDEDDQAAQGGSSSDGDTTADDPADTEAQDAQRSPSSDGEDSANAPATDEGDQAGRGGPSSDDHGPTSNDPATAGSTPDEPGDPSGTQDTLGTGNTRGQGKGEAETNPSAGKDWASPAGGAGDGLPLPSAPEEDLWPDSAVFELEAHARRLSSVLAPQGTPAHQQRSRSKGRFRYDRYVTGAERYFQRRVGEEKPAPFVLQLLVDTSGSMDGPRLAAAHQAALLLCRAAFLARSDVRVITFNFDAQEVVPLHTPWTQAQQLAHLRASGGTNLAPALELARAYRPPPTHKEVIGIICDGNLKSRDIQRCTALMDALRRERTTPPTLFPLLIGEGLGATETWKSLFGTAVPVLALDDIALTLKRCLTNERRRSSA</sequence>
<reference evidence="3 4" key="1">
    <citation type="submission" date="2018-11" db="EMBL/GenBank/DDBJ databases">
        <title>Deinococcus shelandsis sp. nov., isolated from South Shetland Islands soil of Antarctica.</title>
        <authorList>
            <person name="Tian J."/>
        </authorList>
    </citation>
    <scope>NUCLEOTIDE SEQUENCE [LARGE SCALE GENOMIC DNA]</scope>
    <source>
        <strain evidence="3 4">S14-83T</strain>
    </source>
</reference>
<dbReference type="EMBL" id="CP034184">
    <property type="protein sequence ID" value="AZI44023.1"/>
    <property type="molecule type" value="Genomic_DNA"/>
</dbReference>
<dbReference type="OrthoDB" id="54803at2"/>
<dbReference type="SUPFAM" id="SSF53300">
    <property type="entry name" value="vWA-like"/>
    <property type="match status" value="1"/>
</dbReference>
<evidence type="ECO:0000259" key="2">
    <source>
        <dbReference type="Pfam" id="PF13519"/>
    </source>
</evidence>
<evidence type="ECO:0000256" key="1">
    <source>
        <dbReference type="SAM" id="MobiDB-lite"/>
    </source>
</evidence>
<dbReference type="InterPro" id="IPR002035">
    <property type="entry name" value="VWF_A"/>
</dbReference>
<feature type="region of interest" description="Disordered" evidence="1">
    <location>
        <begin position="458"/>
        <end position="477"/>
    </location>
</feature>
<keyword evidence="4" id="KW-1185">Reference proteome</keyword>
<feature type="region of interest" description="Disordered" evidence="1">
    <location>
        <begin position="223"/>
        <end position="439"/>
    </location>
</feature>